<gene>
    <name evidence="1" type="ORF">S12H4_12125</name>
</gene>
<protein>
    <submittedName>
        <fullName evidence="1">Uncharacterized protein</fullName>
    </submittedName>
</protein>
<comment type="caution">
    <text evidence="1">The sequence shown here is derived from an EMBL/GenBank/DDBJ whole genome shotgun (WGS) entry which is preliminary data.</text>
</comment>
<reference evidence="1" key="1">
    <citation type="journal article" date="2014" name="Front. Microbiol.">
        <title>High frequency of phylogenetically diverse reductive dehalogenase-homologous genes in deep subseafloor sedimentary metagenomes.</title>
        <authorList>
            <person name="Kawai M."/>
            <person name="Futagami T."/>
            <person name="Toyoda A."/>
            <person name="Takaki Y."/>
            <person name="Nishi S."/>
            <person name="Hori S."/>
            <person name="Arai W."/>
            <person name="Tsubouchi T."/>
            <person name="Morono Y."/>
            <person name="Uchiyama I."/>
            <person name="Ito T."/>
            <person name="Fujiyama A."/>
            <person name="Inagaki F."/>
            <person name="Takami H."/>
        </authorList>
    </citation>
    <scope>NUCLEOTIDE SEQUENCE</scope>
    <source>
        <strain evidence="1">Expedition CK06-06</strain>
    </source>
</reference>
<dbReference type="AlphaFoldDB" id="X1SRB4"/>
<proteinExistence type="predicted"/>
<accession>X1SRB4</accession>
<evidence type="ECO:0000313" key="1">
    <source>
        <dbReference type="EMBL" id="GAI81686.1"/>
    </source>
</evidence>
<name>X1SRB4_9ZZZZ</name>
<dbReference type="EMBL" id="BARW01005642">
    <property type="protein sequence ID" value="GAI81686.1"/>
    <property type="molecule type" value="Genomic_DNA"/>
</dbReference>
<sequence>MAQSIPLFSRLMRAMFDEVSEQAVEEGLLTTTECDTIRRRGTRKQHNHIRHLKDLCAFVEYKQRKEKPEHDTERAGNLATVGKLQGIPGRGG</sequence>
<organism evidence="1">
    <name type="scientific">marine sediment metagenome</name>
    <dbReference type="NCBI Taxonomy" id="412755"/>
    <lineage>
        <taxon>unclassified sequences</taxon>
        <taxon>metagenomes</taxon>
        <taxon>ecological metagenomes</taxon>
    </lineage>
</organism>